<feature type="domain" description="LysM" evidence="2">
    <location>
        <begin position="325"/>
        <end position="369"/>
    </location>
</feature>
<evidence type="ECO:0000313" key="3">
    <source>
        <dbReference type="EMBL" id="MFE8703425.1"/>
    </source>
</evidence>
<dbReference type="Gene3D" id="3.10.350.10">
    <property type="entry name" value="LysM domain"/>
    <property type="match status" value="1"/>
</dbReference>
<feature type="compositionally biased region" description="Acidic residues" evidence="1">
    <location>
        <begin position="208"/>
        <end position="218"/>
    </location>
</feature>
<dbReference type="CDD" id="cd00118">
    <property type="entry name" value="LysM"/>
    <property type="match status" value="1"/>
</dbReference>
<dbReference type="InterPro" id="IPR014256">
    <property type="entry name" value="Spore_VI_D"/>
</dbReference>
<feature type="region of interest" description="Disordered" evidence="1">
    <location>
        <begin position="203"/>
        <end position="225"/>
    </location>
</feature>
<gene>
    <name evidence="3" type="primary">spoVID</name>
    <name evidence="3" type="ORF">ACFYKX_22950</name>
</gene>
<proteinExistence type="predicted"/>
<reference evidence="3 4" key="1">
    <citation type="submission" date="2024-08" db="EMBL/GenBank/DDBJ databases">
        <title>Two novel Cytobacillus novel species.</title>
        <authorList>
            <person name="Liu G."/>
        </authorList>
    </citation>
    <scope>NUCLEOTIDE SEQUENCE [LARGE SCALE GENOMIC DNA]</scope>
    <source>
        <strain evidence="3 4">FJAT-54145</strain>
    </source>
</reference>
<sequence>MSQGNESCLRFSLEESVWFQKGQEVEELISISLDPNITINENEQYVTIKGSLLLTGEYKRNENDLVGEEEWQSAPKFLQAIEEREEGVYEFSHNFPVDITIPNNRIQNLEEIDVEVETFDYVFQERSCMKLTADLTIKGLYGEQQHVEVEEEAEEIELELEPLYRSSAAVVEFENEVEEEEKVEQPPAAQAEDLYTPFEAEARKEPVEEIEEKVEEEAVVNQWENDGAPQVQANEAQEYTAPEISFSAQRKETSPAPAYNGDNNYGETEEAEYEEYMESPVLEEESSSSSSEQPAKKKKLSKKKSLSLTEFFARKEEAEELTKLKVCIVQQGDTLDLLAERYDIHVQQLLKVNHLEVNQDVYEGQVLYIPVVVIQK</sequence>
<dbReference type="SUPFAM" id="SSF54106">
    <property type="entry name" value="LysM domain"/>
    <property type="match status" value="1"/>
</dbReference>
<feature type="compositionally biased region" description="Acidic residues" evidence="1">
    <location>
        <begin position="267"/>
        <end position="286"/>
    </location>
</feature>
<accession>A0ABW6KKQ7</accession>
<dbReference type="RefSeq" id="WP_389363960.1">
    <property type="nucleotide sequence ID" value="NZ_JBIACK010000016.1"/>
</dbReference>
<dbReference type="Proteomes" id="UP001601059">
    <property type="component" value="Unassembled WGS sequence"/>
</dbReference>
<dbReference type="InterPro" id="IPR036779">
    <property type="entry name" value="LysM_dom_sf"/>
</dbReference>
<protein>
    <submittedName>
        <fullName evidence="3">Stage VI sporulation protein D</fullName>
    </submittedName>
</protein>
<evidence type="ECO:0000256" key="1">
    <source>
        <dbReference type="SAM" id="MobiDB-lite"/>
    </source>
</evidence>
<comment type="caution">
    <text evidence="3">The sequence shown here is derived from an EMBL/GenBank/DDBJ whole genome shotgun (WGS) entry which is preliminary data.</text>
</comment>
<evidence type="ECO:0000313" key="4">
    <source>
        <dbReference type="Proteomes" id="UP001601059"/>
    </source>
</evidence>
<dbReference type="InterPro" id="IPR018392">
    <property type="entry name" value="LysM"/>
</dbReference>
<organism evidence="3 4">
    <name type="scientific">Cytobacillus spartinae</name>
    <dbReference type="NCBI Taxonomy" id="3299023"/>
    <lineage>
        <taxon>Bacteria</taxon>
        <taxon>Bacillati</taxon>
        <taxon>Bacillota</taxon>
        <taxon>Bacilli</taxon>
        <taxon>Bacillales</taxon>
        <taxon>Bacillaceae</taxon>
        <taxon>Cytobacillus</taxon>
    </lineage>
</organism>
<dbReference type="PROSITE" id="PS51782">
    <property type="entry name" value="LYSM"/>
    <property type="match status" value="1"/>
</dbReference>
<feature type="region of interest" description="Disordered" evidence="1">
    <location>
        <begin position="241"/>
        <end position="299"/>
    </location>
</feature>
<keyword evidence="4" id="KW-1185">Reference proteome</keyword>
<dbReference type="Pfam" id="PF01476">
    <property type="entry name" value="LysM"/>
    <property type="match status" value="1"/>
</dbReference>
<name>A0ABW6KKQ7_9BACI</name>
<dbReference type="SMART" id="SM00257">
    <property type="entry name" value="LysM"/>
    <property type="match status" value="1"/>
</dbReference>
<dbReference type="NCBIfam" id="TIGR02907">
    <property type="entry name" value="spore_VI_D"/>
    <property type="match status" value="1"/>
</dbReference>
<dbReference type="InterPro" id="IPR048862">
    <property type="entry name" value="SPOCS_spoVID_N"/>
</dbReference>
<dbReference type="EMBL" id="JBIACK010000016">
    <property type="protein sequence ID" value="MFE8703425.1"/>
    <property type="molecule type" value="Genomic_DNA"/>
</dbReference>
<evidence type="ECO:0000259" key="2">
    <source>
        <dbReference type="PROSITE" id="PS51782"/>
    </source>
</evidence>
<dbReference type="Pfam" id="PF20918">
    <property type="entry name" value="SPOCS_spoVID-N"/>
    <property type="match status" value="1"/>
</dbReference>